<feature type="domain" description="Knr4/Smi1-like" evidence="1">
    <location>
        <begin position="53"/>
        <end position="175"/>
    </location>
</feature>
<organism evidence="2 3">
    <name type="scientific">Aliiroseovarius halocynthiae</name>
    <dbReference type="NCBI Taxonomy" id="985055"/>
    <lineage>
        <taxon>Bacteria</taxon>
        <taxon>Pseudomonadati</taxon>
        <taxon>Pseudomonadota</taxon>
        <taxon>Alphaproteobacteria</taxon>
        <taxon>Rhodobacterales</taxon>
        <taxon>Paracoccaceae</taxon>
        <taxon>Aliiroseovarius</taxon>
    </lineage>
</organism>
<dbReference type="AlphaFoldDB" id="A0A545SVD4"/>
<dbReference type="SUPFAM" id="SSF160631">
    <property type="entry name" value="SMI1/KNR4-like"/>
    <property type="match status" value="1"/>
</dbReference>
<dbReference type="OrthoDB" id="8071978at2"/>
<dbReference type="InterPro" id="IPR018958">
    <property type="entry name" value="Knr4/Smi1-like_dom"/>
</dbReference>
<dbReference type="SMART" id="SM00860">
    <property type="entry name" value="SMI1_KNR4"/>
    <property type="match status" value="1"/>
</dbReference>
<dbReference type="InterPro" id="IPR037883">
    <property type="entry name" value="Knr4/Smi1-like_sf"/>
</dbReference>
<dbReference type="Proteomes" id="UP000315816">
    <property type="component" value="Unassembled WGS sequence"/>
</dbReference>
<reference evidence="2 3" key="1">
    <citation type="submission" date="2019-06" db="EMBL/GenBank/DDBJ databases">
        <title>A novel species of marine bacteria.</title>
        <authorList>
            <person name="Wang Y."/>
        </authorList>
    </citation>
    <scope>NUCLEOTIDE SEQUENCE [LARGE SCALE GENOMIC DNA]</scope>
    <source>
        <strain evidence="2 3">MA1-10</strain>
    </source>
</reference>
<dbReference type="Gene3D" id="3.40.1580.10">
    <property type="entry name" value="SMI1/KNR4-like"/>
    <property type="match status" value="1"/>
</dbReference>
<sequence length="231" mass="25461">MTNDISALFQKLTIQVREALDPLGYMDGANGAFKTGHVPGIAPLAYLATFYAGLDDNGIQAAEAECDRFIPDLYRALLRHTNGLRLGKLSLHGTTFQSAYTSGPGIGQPISLVYQNVYERPNYIPNGHLGIGAMNGEWHSQGHFYLASTGEVEMYHRDANLLGARWASIEEFLQSEIPRQLSLYDAEGRIKSDVKQLPGDTETWEAIAEAKKGEQARASGLRGKIADMFRR</sequence>
<dbReference type="EMBL" id="VICH01000004">
    <property type="protein sequence ID" value="TQV68931.1"/>
    <property type="molecule type" value="Genomic_DNA"/>
</dbReference>
<name>A0A545SVD4_9RHOB</name>
<evidence type="ECO:0000313" key="3">
    <source>
        <dbReference type="Proteomes" id="UP000315816"/>
    </source>
</evidence>
<dbReference type="Pfam" id="PF09346">
    <property type="entry name" value="SMI1_KNR4"/>
    <property type="match status" value="1"/>
</dbReference>
<accession>A0A545SVD4</accession>
<proteinExistence type="predicted"/>
<comment type="caution">
    <text evidence="2">The sequence shown here is derived from an EMBL/GenBank/DDBJ whole genome shotgun (WGS) entry which is preliminary data.</text>
</comment>
<gene>
    <name evidence="2" type="ORF">FIL88_04980</name>
</gene>
<dbReference type="RefSeq" id="WP_142852685.1">
    <property type="nucleotide sequence ID" value="NZ_FXWW01000001.1"/>
</dbReference>
<protein>
    <submittedName>
        <fullName evidence="2">SMI1/KNR4 family protein</fullName>
    </submittedName>
</protein>
<evidence type="ECO:0000259" key="1">
    <source>
        <dbReference type="SMART" id="SM00860"/>
    </source>
</evidence>
<keyword evidence="3" id="KW-1185">Reference proteome</keyword>
<evidence type="ECO:0000313" key="2">
    <source>
        <dbReference type="EMBL" id="TQV68931.1"/>
    </source>
</evidence>